<sequence>MKPKDLYARISDLESLLNHFSFEELTTEEAAYLKSTFNAFKSSLDNERLNSVNGKKDIPNQIRRDILPALEYLRDCSRLLGRGRLTQEQSAYINGMQQITRMLLKKVQGPITTVGPMADSGSGKAVDFNLHHLLRNVLFINKTLTEIPTLKISIDMDSEVSEIQRGAPSLLSQMLMHIFGKGIRYLDTGSISLRISQIRETRDTSYLEFEFLMRDAEFQNHNSKLLFQKPELRFRSFQKWMEKYHLQSEVTEVSNSALRINFVLPFQKPERATAISRNTFKKSDNFPLEWNAQVRKIQKGYWDSLWKECGGDIKILEERLNRWQGQLLGFVGRARMQLKNMDFEGLKKSTGEIIYKLDGIPFQDIRSLLERMEQTCATDKDPGHLQFLYKSLLEEYGIMDRTIADELKRLEREGRS</sequence>
<evidence type="ECO:0000313" key="2">
    <source>
        <dbReference type="Proteomes" id="UP001200642"/>
    </source>
</evidence>
<name>A0AAE3EV46_9FLAO</name>
<dbReference type="Proteomes" id="UP001200642">
    <property type="component" value="Unassembled WGS sequence"/>
</dbReference>
<dbReference type="InterPro" id="IPR036890">
    <property type="entry name" value="HATPase_C_sf"/>
</dbReference>
<dbReference type="AlphaFoldDB" id="A0AAE3EV46"/>
<comment type="caution">
    <text evidence="1">The sequence shown here is derived from an EMBL/GenBank/DDBJ whole genome shotgun (WGS) entry which is preliminary data.</text>
</comment>
<organism evidence="1 2">
    <name type="scientific">Cerina litoralis</name>
    <dbReference type="NCBI Taxonomy" id="2874477"/>
    <lineage>
        <taxon>Bacteria</taxon>
        <taxon>Pseudomonadati</taxon>
        <taxon>Bacteroidota</taxon>
        <taxon>Flavobacteriia</taxon>
        <taxon>Flavobacteriales</taxon>
        <taxon>Flavobacteriaceae</taxon>
        <taxon>Cerina</taxon>
    </lineage>
</organism>
<dbReference type="EMBL" id="JAIRBC010000010">
    <property type="protein sequence ID" value="MCG2460704.1"/>
    <property type="molecule type" value="Genomic_DNA"/>
</dbReference>
<keyword evidence="2" id="KW-1185">Reference proteome</keyword>
<dbReference type="RefSeq" id="WP_317901854.1">
    <property type="nucleotide sequence ID" value="NZ_JAIRBC010000010.1"/>
</dbReference>
<reference evidence="1" key="1">
    <citation type="submission" date="2023-02" db="EMBL/GenBank/DDBJ databases">
        <title>Genome of Flavobacteriaceae gen. nov. sp. strain F89.</title>
        <authorList>
            <person name="Wang Y."/>
        </authorList>
    </citation>
    <scope>NUCLEOTIDE SEQUENCE</scope>
    <source>
        <strain evidence="1">F89</strain>
    </source>
</reference>
<dbReference type="Gene3D" id="3.30.565.10">
    <property type="entry name" value="Histidine kinase-like ATPase, C-terminal domain"/>
    <property type="match status" value="1"/>
</dbReference>
<protein>
    <submittedName>
        <fullName evidence="1">Uncharacterized protein</fullName>
    </submittedName>
</protein>
<evidence type="ECO:0000313" key="1">
    <source>
        <dbReference type="EMBL" id="MCG2460704.1"/>
    </source>
</evidence>
<proteinExistence type="predicted"/>
<gene>
    <name evidence="1" type="ORF">K8352_08090</name>
</gene>
<accession>A0AAE3EV46</accession>